<keyword evidence="1" id="KW-0472">Membrane</keyword>
<name>A0A7W6ET17_9BACT</name>
<evidence type="ECO:0000256" key="1">
    <source>
        <dbReference type="SAM" id="Phobius"/>
    </source>
</evidence>
<sequence length="197" mass="21333">MATAYVKNPALSFYSEPDESKIVSEITRNWATEPHYLKDVVEGATLGVLTGKKTGDFVQITYEFDIRIKQFKKGWKQFVWIGNVTDVSTWEHHTETLWVKEADITTESPTEAQKKAAAAKEVARKAQVEKILSGTDGTDPSLTASGGGTTGTTNTTLIVAIGAGLALLAGVLIWAFRGKKAAPQPVTPNIIDLSKKP</sequence>
<proteinExistence type="predicted"/>
<keyword evidence="3" id="KW-1185">Reference proteome</keyword>
<comment type="caution">
    <text evidence="2">The sequence shown here is derived from an EMBL/GenBank/DDBJ whole genome shotgun (WGS) entry which is preliminary data.</text>
</comment>
<feature type="transmembrane region" description="Helical" evidence="1">
    <location>
        <begin position="157"/>
        <end position="176"/>
    </location>
</feature>
<gene>
    <name evidence="2" type="ORF">FHS57_005148</name>
</gene>
<keyword evidence="1" id="KW-0812">Transmembrane</keyword>
<evidence type="ECO:0000313" key="2">
    <source>
        <dbReference type="EMBL" id="MBB3841127.1"/>
    </source>
</evidence>
<dbReference type="RefSeq" id="WP_183978595.1">
    <property type="nucleotide sequence ID" value="NZ_JACIBY010000014.1"/>
</dbReference>
<evidence type="ECO:0000313" key="3">
    <source>
        <dbReference type="Proteomes" id="UP000541352"/>
    </source>
</evidence>
<organism evidence="2 3">
    <name type="scientific">Runella defluvii</name>
    <dbReference type="NCBI Taxonomy" id="370973"/>
    <lineage>
        <taxon>Bacteria</taxon>
        <taxon>Pseudomonadati</taxon>
        <taxon>Bacteroidota</taxon>
        <taxon>Cytophagia</taxon>
        <taxon>Cytophagales</taxon>
        <taxon>Spirosomataceae</taxon>
        <taxon>Runella</taxon>
    </lineage>
</organism>
<protein>
    <submittedName>
        <fullName evidence="2">LPXTG-motif cell wall-anchored protein</fullName>
    </submittedName>
</protein>
<dbReference type="NCBIfam" id="TIGR01167">
    <property type="entry name" value="LPXTG_anchor"/>
    <property type="match status" value="1"/>
</dbReference>
<dbReference type="Proteomes" id="UP000541352">
    <property type="component" value="Unassembled WGS sequence"/>
</dbReference>
<reference evidence="2 3" key="1">
    <citation type="submission" date="2020-08" db="EMBL/GenBank/DDBJ databases">
        <title>Genomic Encyclopedia of Type Strains, Phase IV (KMG-IV): sequencing the most valuable type-strain genomes for metagenomic binning, comparative biology and taxonomic classification.</title>
        <authorList>
            <person name="Goeker M."/>
        </authorList>
    </citation>
    <scope>NUCLEOTIDE SEQUENCE [LARGE SCALE GENOMIC DNA]</scope>
    <source>
        <strain evidence="2 3">DSM 17976</strain>
    </source>
</reference>
<accession>A0A7W6ET17</accession>
<dbReference type="EMBL" id="JACIBY010000014">
    <property type="protein sequence ID" value="MBB3841127.1"/>
    <property type="molecule type" value="Genomic_DNA"/>
</dbReference>
<keyword evidence="1" id="KW-1133">Transmembrane helix</keyword>
<dbReference type="AlphaFoldDB" id="A0A7W6ET17"/>